<dbReference type="GO" id="GO:0004674">
    <property type="term" value="F:protein serine/threonine kinase activity"/>
    <property type="evidence" value="ECO:0007669"/>
    <property type="project" value="UniProtKB-KW"/>
</dbReference>
<evidence type="ECO:0000256" key="3">
    <source>
        <dbReference type="PROSITE-ProRule" id="PRU10141"/>
    </source>
</evidence>
<name>A0A7S2G2Z8_9EUKA</name>
<dbReference type="Gene3D" id="1.10.510.10">
    <property type="entry name" value="Transferase(Phosphotransferase) domain 1"/>
    <property type="match status" value="1"/>
</dbReference>
<dbReference type="InterPro" id="IPR011009">
    <property type="entry name" value="Kinase-like_dom_sf"/>
</dbReference>
<keyword evidence="4" id="KW-0723">Serine/threonine-protein kinase</keyword>
<dbReference type="PANTHER" id="PTHR24347">
    <property type="entry name" value="SERINE/THREONINE-PROTEIN KINASE"/>
    <property type="match status" value="1"/>
</dbReference>
<protein>
    <recommendedName>
        <fullName evidence="6">Protein kinase domain-containing protein</fullName>
    </recommendedName>
</protein>
<dbReference type="SMART" id="SM00220">
    <property type="entry name" value="S_TKc"/>
    <property type="match status" value="1"/>
</dbReference>
<feature type="binding site" evidence="3">
    <location>
        <position position="66"/>
    </location>
    <ligand>
        <name>ATP</name>
        <dbReference type="ChEBI" id="CHEBI:30616"/>
    </ligand>
</feature>
<comment type="similarity">
    <text evidence="4">Belongs to the protein kinase superfamily.</text>
</comment>
<keyword evidence="4" id="KW-0418">Kinase</keyword>
<dbReference type="FunFam" id="1.10.510.10:FF:000571">
    <property type="entry name" value="Maternal embryonic leucine zipper kinase"/>
    <property type="match status" value="1"/>
</dbReference>
<keyword evidence="1 3" id="KW-0547">Nucleotide-binding</keyword>
<feature type="domain" description="Protein kinase" evidence="6">
    <location>
        <begin position="37"/>
        <end position="301"/>
    </location>
</feature>
<evidence type="ECO:0000256" key="4">
    <source>
        <dbReference type="RuleBase" id="RU000304"/>
    </source>
</evidence>
<dbReference type="CDD" id="cd05117">
    <property type="entry name" value="STKc_CAMK"/>
    <property type="match status" value="1"/>
</dbReference>
<dbReference type="InterPro" id="IPR017441">
    <property type="entry name" value="Protein_kinase_ATP_BS"/>
</dbReference>
<keyword evidence="2 3" id="KW-0067">ATP-binding</keyword>
<organism evidence="7">
    <name type="scientific">Haptolina brevifila</name>
    <dbReference type="NCBI Taxonomy" id="156173"/>
    <lineage>
        <taxon>Eukaryota</taxon>
        <taxon>Haptista</taxon>
        <taxon>Haptophyta</taxon>
        <taxon>Prymnesiophyceae</taxon>
        <taxon>Prymnesiales</taxon>
        <taxon>Prymnesiaceae</taxon>
        <taxon>Haptolina</taxon>
    </lineage>
</organism>
<evidence type="ECO:0000256" key="5">
    <source>
        <dbReference type="SAM" id="MobiDB-lite"/>
    </source>
</evidence>
<dbReference type="GO" id="GO:0005524">
    <property type="term" value="F:ATP binding"/>
    <property type="evidence" value="ECO:0007669"/>
    <property type="project" value="UniProtKB-UniRule"/>
</dbReference>
<proteinExistence type="inferred from homology"/>
<dbReference type="Pfam" id="PF00069">
    <property type="entry name" value="Pkinase"/>
    <property type="match status" value="1"/>
</dbReference>
<dbReference type="PROSITE" id="PS00108">
    <property type="entry name" value="PROTEIN_KINASE_ST"/>
    <property type="match status" value="1"/>
</dbReference>
<dbReference type="PROSITE" id="PS00107">
    <property type="entry name" value="PROTEIN_KINASE_ATP"/>
    <property type="match status" value="1"/>
</dbReference>
<evidence type="ECO:0000259" key="6">
    <source>
        <dbReference type="PROSITE" id="PS50011"/>
    </source>
</evidence>
<dbReference type="EMBL" id="HBGU01016340">
    <property type="protein sequence ID" value="CAD9425336.1"/>
    <property type="molecule type" value="Transcribed_RNA"/>
</dbReference>
<feature type="compositionally biased region" description="Basic and acidic residues" evidence="5">
    <location>
        <begin position="348"/>
        <end position="362"/>
    </location>
</feature>
<dbReference type="FunFam" id="3.30.200.20:FF:000042">
    <property type="entry name" value="Aurora kinase A"/>
    <property type="match status" value="1"/>
</dbReference>
<dbReference type="InterPro" id="IPR008271">
    <property type="entry name" value="Ser/Thr_kinase_AS"/>
</dbReference>
<dbReference type="Gene3D" id="3.30.200.20">
    <property type="entry name" value="Phosphorylase Kinase, domain 1"/>
    <property type="match status" value="1"/>
</dbReference>
<evidence type="ECO:0000313" key="7">
    <source>
        <dbReference type="EMBL" id="CAD9425336.1"/>
    </source>
</evidence>
<accession>A0A7S2G2Z8</accession>
<dbReference type="SUPFAM" id="SSF56112">
    <property type="entry name" value="Protein kinase-like (PK-like)"/>
    <property type="match status" value="1"/>
</dbReference>
<keyword evidence="4" id="KW-0808">Transferase</keyword>
<gene>
    <name evidence="7" type="ORF">CBRE1094_LOCUS8806</name>
</gene>
<evidence type="ECO:0000256" key="2">
    <source>
        <dbReference type="ARBA" id="ARBA00022840"/>
    </source>
</evidence>
<dbReference type="InterPro" id="IPR000719">
    <property type="entry name" value="Prot_kinase_dom"/>
</dbReference>
<sequence>MATASTVDTAQVKLEDDTLRRIKKLADIESDDITQIYQLGDELGRGRFSVVNSALHMKEQAKYAVKVVENKSLADEENLEALETEIDILRKLDHPHIVALKEVVVCTSDTYIVMELLSGGELFNRIVEQGRFSEHDAAELFAQILLSMEYLHSLNIVHRDVKPENILYVSQGSTQIKLIDFGYAGLWAPDKELSGLCGTPDYVAPEVLSWYDEDDNGTPYGKGSDLWSLGVLLYVILSGCSPFSAEEEEAILQLVAQAKYEFHESEWATVSESAKDLIKKLLVVAPAQRMTMPEMLEHPWLKEAVANGRGAIDEKLKLKEVAKAAAETPVPPSSTKPVADPSPTKGPAIDHPEIQPRVEGVGKKGLAGCCTIS</sequence>
<feature type="region of interest" description="Disordered" evidence="5">
    <location>
        <begin position="325"/>
        <end position="373"/>
    </location>
</feature>
<evidence type="ECO:0000256" key="1">
    <source>
        <dbReference type="ARBA" id="ARBA00022741"/>
    </source>
</evidence>
<dbReference type="PROSITE" id="PS50011">
    <property type="entry name" value="PROTEIN_KINASE_DOM"/>
    <property type="match status" value="1"/>
</dbReference>
<dbReference type="AlphaFoldDB" id="A0A7S2G2Z8"/>
<reference evidence="7" key="1">
    <citation type="submission" date="2021-01" db="EMBL/GenBank/DDBJ databases">
        <authorList>
            <person name="Corre E."/>
            <person name="Pelletier E."/>
            <person name="Niang G."/>
            <person name="Scheremetjew M."/>
            <person name="Finn R."/>
            <person name="Kale V."/>
            <person name="Holt S."/>
            <person name="Cochrane G."/>
            <person name="Meng A."/>
            <person name="Brown T."/>
            <person name="Cohen L."/>
        </authorList>
    </citation>
    <scope>NUCLEOTIDE SEQUENCE</scope>
    <source>
        <strain evidence="7">UTEX LB 985</strain>
    </source>
</reference>